<proteinExistence type="inferred from homology"/>
<protein>
    <recommendedName>
        <fullName evidence="2">Sulfatase N-terminal domain-containing protein</fullName>
    </recommendedName>
</protein>
<organism evidence="3">
    <name type="scientific">bioreactor metagenome</name>
    <dbReference type="NCBI Taxonomy" id="1076179"/>
    <lineage>
        <taxon>unclassified sequences</taxon>
        <taxon>metagenomes</taxon>
        <taxon>ecological metagenomes</taxon>
    </lineage>
</organism>
<gene>
    <name evidence="3" type="ORF">SDC9_187727</name>
</gene>
<reference evidence="3" key="1">
    <citation type="submission" date="2019-08" db="EMBL/GenBank/DDBJ databases">
        <authorList>
            <person name="Kucharzyk K."/>
            <person name="Murdoch R.W."/>
            <person name="Higgins S."/>
            <person name="Loffler F."/>
        </authorList>
    </citation>
    <scope>NUCLEOTIDE SEQUENCE</scope>
</reference>
<evidence type="ECO:0000256" key="1">
    <source>
        <dbReference type="ARBA" id="ARBA00008779"/>
    </source>
</evidence>
<feature type="domain" description="Sulfatase N-terminal" evidence="2">
    <location>
        <begin position="8"/>
        <end position="115"/>
    </location>
</feature>
<dbReference type="GO" id="GO:0004065">
    <property type="term" value="F:arylsulfatase activity"/>
    <property type="evidence" value="ECO:0007669"/>
    <property type="project" value="TreeGrafter"/>
</dbReference>
<evidence type="ECO:0000313" key="3">
    <source>
        <dbReference type="EMBL" id="MPN40191.1"/>
    </source>
</evidence>
<dbReference type="PANTHER" id="PTHR42693">
    <property type="entry name" value="ARYLSULFATASE FAMILY MEMBER"/>
    <property type="match status" value="1"/>
</dbReference>
<dbReference type="PANTHER" id="PTHR42693:SF27">
    <property type="entry name" value="ARYLSULFATASE B [PRECURSOR]"/>
    <property type="match status" value="1"/>
</dbReference>
<dbReference type="SUPFAM" id="SSF53649">
    <property type="entry name" value="Alkaline phosphatase-like"/>
    <property type="match status" value="1"/>
</dbReference>
<dbReference type="AlphaFoldDB" id="A0A645HMA7"/>
<dbReference type="InterPro" id="IPR000917">
    <property type="entry name" value="Sulfatase_N"/>
</dbReference>
<evidence type="ECO:0000259" key="2">
    <source>
        <dbReference type="Pfam" id="PF00884"/>
    </source>
</evidence>
<comment type="similarity">
    <text evidence="1">Belongs to the sulfatase family.</text>
</comment>
<comment type="caution">
    <text evidence="3">The sequence shown here is derived from an EMBL/GenBank/DDBJ whole genome shotgun (WGS) entry which is preliminary data.</text>
</comment>
<dbReference type="InterPro" id="IPR017850">
    <property type="entry name" value="Alkaline_phosphatase_core_sf"/>
</dbReference>
<accession>A0A645HMA7</accession>
<dbReference type="InterPro" id="IPR050738">
    <property type="entry name" value="Sulfatase"/>
</dbReference>
<name>A0A645HMA7_9ZZZZ</name>
<dbReference type="Gene3D" id="3.40.720.10">
    <property type="entry name" value="Alkaline Phosphatase, subunit A"/>
    <property type="match status" value="1"/>
</dbReference>
<sequence>MYTGNFNQLTQAEKDRVTYSAMVTCMDRGIGAIRKALQDKGIEDNTLIIFFSDNGGDPNFGATSTPLRGGKFQEFDGGVRSPAIVSCPAKWAGKRTIKQVVGFVDIMPTIRSMLNIEGSPNVLSTEWIFLLYYRGNKLF</sequence>
<dbReference type="EMBL" id="VSSQ01096437">
    <property type="protein sequence ID" value="MPN40191.1"/>
    <property type="molecule type" value="Genomic_DNA"/>
</dbReference>
<dbReference type="Pfam" id="PF00884">
    <property type="entry name" value="Sulfatase"/>
    <property type="match status" value="1"/>
</dbReference>